<name>A0AAD7J2T3_9AGAR</name>
<keyword evidence="3" id="KW-1185">Reference proteome</keyword>
<sequence length="1145" mass="128257">MKTTGLTKIKPWEIDNSFPVDVLTEGLEQDGDDAKQDEDVSMDDVEKLDEAKDANAADESDGNDENARRVKDWSKLHQRNRTPDPPGALQNALELLNFKGLFVNGERYSMSRAANPCLEIDGVGPVGLPLGPRVAGELVGDGVELMVDASKIRFQNSGWETWLEQEMRMVCTELAGKKVRPLYRLRNLVLESSDSKFSQPKPSTNAIGSLVIFIPSSFTGGHLGCSLGVQSKVIDFAPESHIQTSVLAAYSDVEVVWHPVTSGYRFSLVYDILQSPTDPQSIPRFPDVDDAALALEQAMQEWEEDESDEPEIVAYFLQRQYPTRNFTPRFLTGSDAILMAHLKRIAEVHDFQLYLVQLELYQSKYGEYDPEGHTNKVDPRKISGLEIESELTALDVHAVDMEGVPVELSGFDFKGDDYLNGEIDDAQPHCEYDLFVEDRIRVDEKYNRTLFLLWRTTGELDRPVQVTYSHEYAAWALQASTSTTPSARETILVDSIRSDPKKTATKDKSKSEGLSGYIQALCKCACQWSDLDILLKALDTHDIAANLRPTDRFPVYANLGLMGVDNCVAAYRAFGWNDLLSFYEDAARRDVSNPRRHELAVRLAVAAKEAGDTAVEAWSATQQETVPRTLNPASIPEVEWLLAFGTTHGAAFLRDTIYPQLEEQRLEPAFWIPFVRKLQEKPFSGELACSFAEGCVLQAVENLRPFPTWLGVDWYGRPEEQPAPNLIMEVLKLCEDTDNIDLCVRILERMKQAAQDGTSLAIPPWKYYLELTRLLDAHIPPIGNSENVYDFRPFFREAVLNILSGKSKGTQSFPCPFTPENLATLVTALNRAGGLSFLQISNQAALLTGRDSESLKTLIRHFVAHWECPTDASSVKSERIALLNAVVRQSINVFDTKRFHTLESTKESVDDMVGMLKFCFEVGADNEIQHLLVQFVTPPLGISVPQHVSRILAPFLTALRDYLATRALDLETRPFAKCSASIVKAFAATVMLQTPREVITDTEVAQLVCAKACRDCEHVRDFIVRDDREISLPMAARAREHIIKQLAAPVPKRWGITFGVEKTNSGPHRLEIFKPDNMTSAGLWAENSQRGKALLTLLGDEQAQRRILGSDYDKVLVQICERRIQSKRSADEEVDVDSPTKKTKF</sequence>
<comment type="caution">
    <text evidence="2">The sequence shown here is derived from an EMBL/GenBank/DDBJ whole genome shotgun (WGS) entry which is preliminary data.</text>
</comment>
<feature type="compositionally biased region" description="Basic and acidic residues" evidence="1">
    <location>
        <begin position="65"/>
        <end position="75"/>
    </location>
</feature>
<dbReference type="EMBL" id="JARKIB010000051">
    <property type="protein sequence ID" value="KAJ7754840.1"/>
    <property type="molecule type" value="Genomic_DNA"/>
</dbReference>
<dbReference type="PANTHER" id="PTHR33099">
    <property type="entry name" value="FE2OG DIOXYGENASE DOMAIN-CONTAINING PROTEIN"/>
    <property type="match status" value="1"/>
</dbReference>
<proteinExistence type="predicted"/>
<evidence type="ECO:0000313" key="2">
    <source>
        <dbReference type="EMBL" id="KAJ7754840.1"/>
    </source>
</evidence>
<dbReference type="Proteomes" id="UP001215598">
    <property type="component" value="Unassembled WGS sequence"/>
</dbReference>
<feature type="compositionally biased region" description="Basic and acidic residues" evidence="1">
    <location>
        <begin position="32"/>
        <end position="55"/>
    </location>
</feature>
<gene>
    <name evidence="2" type="ORF">B0H16DRAFT_1831544</name>
</gene>
<organism evidence="2 3">
    <name type="scientific">Mycena metata</name>
    <dbReference type="NCBI Taxonomy" id="1033252"/>
    <lineage>
        <taxon>Eukaryota</taxon>
        <taxon>Fungi</taxon>
        <taxon>Dikarya</taxon>
        <taxon>Basidiomycota</taxon>
        <taxon>Agaricomycotina</taxon>
        <taxon>Agaricomycetes</taxon>
        <taxon>Agaricomycetidae</taxon>
        <taxon>Agaricales</taxon>
        <taxon>Marasmiineae</taxon>
        <taxon>Mycenaceae</taxon>
        <taxon>Mycena</taxon>
    </lineage>
</organism>
<dbReference type="AlphaFoldDB" id="A0AAD7J2T3"/>
<evidence type="ECO:0000256" key="1">
    <source>
        <dbReference type="SAM" id="MobiDB-lite"/>
    </source>
</evidence>
<evidence type="ECO:0000313" key="3">
    <source>
        <dbReference type="Proteomes" id="UP001215598"/>
    </source>
</evidence>
<feature type="region of interest" description="Disordered" evidence="1">
    <location>
        <begin position="25"/>
        <end position="86"/>
    </location>
</feature>
<dbReference type="PANTHER" id="PTHR33099:SF7">
    <property type="entry name" value="MYND-TYPE DOMAIN-CONTAINING PROTEIN"/>
    <property type="match status" value="1"/>
</dbReference>
<protein>
    <submittedName>
        <fullName evidence="2">Uncharacterized protein</fullName>
    </submittedName>
</protein>
<reference evidence="2" key="1">
    <citation type="submission" date="2023-03" db="EMBL/GenBank/DDBJ databases">
        <title>Massive genome expansion in bonnet fungi (Mycena s.s.) driven by repeated elements and novel gene families across ecological guilds.</title>
        <authorList>
            <consortium name="Lawrence Berkeley National Laboratory"/>
            <person name="Harder C.B."/>
            <person name="Miyauchi S."/>
            <person name="Viragh M."/>
            <person name="Kuo A."/>
            <person name="Thoen E."/>
            <person name="Andreopoulos B."/>
            <person name="Lu D."/>
            <person name="Skrede I."/>
            <person name="Drula E."/>
            <person name="Henrissat B."/>
            <person name="Morin E."/>
            <person name="Kohler A."/>
            <person name="Barry K."/>
            <person name="LaButti K."/>
            <person name="Morin E."/>
            <person name="Salamov A."/>
            <person name="Lipzen A."/>
            <person name="Mereny Z."/>
            <person name="Hegedus B."/>
            <person name="Baldrian P."/>
            <person name="Stursova M."/>
            <person name="Weitz H."/>
            <person name="Taylor A."/>
            <person name="Grigoriev I.V."/>
            <person name="Nagy L.G."/>
            <person name="Martin F."/>
            <person name="Kauserud H."/>
        </authorList>
    </citation>
    <scope>NUCLEOTIDE SEQUENCE</scope>
    <source>
        <strain evidence="2">CBHHK182m</strain>
    </source>
</reference>
<accession>A0AAD7J2T3</accession>